<dbReference type="RefSeq" id="WP_073629727.1">
    <property type="nucleotide sequence ID" value="NZ_FRXO01000005.1"/>
</dbReference>
<dbReference type="GO" id="GO:0004527">
    <property type="term" value="F:exonuclease activity"/>
    <property type="evidence" value="ECO:0007669"/>
    <property type="project" value="UniProtKB-KW"/>
</dbReference>
<gene>
    <name evidence="9" type="ORF">SAMN02745172_02836</name>
</gene>
<evidence type="ECO:0000256" key="7">
    <source>
        <dbReference type="SAM" id="Phobius"/>
    </source>
</evidence>
<feature type="transmembrane region" description="Helical" evidence="7">
    <location>
        <begin position="6"/>
        <end position="29"/>
    </location>
</feature>
<dbReference type="Pfam" id="PF12706">
    <property type="entry name" value="Lactamase_B_2"/>
    <property type="match status" value="1"/>
</dbReference>
<keyword evidence="7" id="KW-0472">Membrane</keyword>
<keyword evidence="5" id="KW-0269">Exonuclease</keyword>
<keyword evidence="6" id="KW-0694">RNA-binding</keyword>
<dbReference type="Gene3D" id="3.10.20.580">
    <property type="match status" value="1"/>
</dbReference>
<reference evidence="9 10" key="1">
    <citation type="submission" date="2016-12" db="EMBL/GenBank/DDBJ databases">
        <authorList>
            <person name="Song W.-J."/>
            <person name="Kurnit D.M."/>
        </authorList>
    </citation>
    <scope>NUCLEOTIDE SEQUENCE [LARGE SCALE GENOMIC DNA]</scope>
    <source>
        <strain evidence="9 10">DSM 19599</strain>
    </source>
</reference>
<dbReference type="InterPro" id="IPR001279">
    <property type="entry name" value="Metallo-B-lactamas"/>
</dbReference>
<dbReference type="EMBL" id="FRXO01000005">
    <property type="protein sequence ID" value="SHO66181.1"/>
    <property type="molecule type" value="Genomic_DNA"/>
</dbReference>
<proteinExistence type="predicted"/>
<dbReference type="Pfam" id="PF17770">
    <property type="entry name" value="RNase_J_C"/>
    <property type="match status" value="1"/>
</dbReference>
<evidence type="ECO:0000256" key="5">
    <source>
        <dbReference type="ARBA" id="ARBA00022839"/>
    </source>
</evidence>
<dbReference type="Pfam" id="PF07521">
    <property type="entry name" value="RMMBL"/>
    <property type="match status" value="1"/>
</dbReference>
<dbReference type="PANTHER" id="PTHR43694:SF1">
    <property type="entry name" value="RIBONUCLEASE J"/>
    <property type="match status" value="1"/>
</dbReference>
<dbReference type="GO" id="GO:0003723">
    <property type="term" value="F:RNA binding"/>
    <property type="evidence" value="ECO:0007669"/>
    <property type="project" value="UniProtKB-KW"/>
</dbReference>
<dbReference type="AlphaFoldDB" id="A0A1M7ZMS9"/>
<keyword evidence="1" id="KW-0540">Nuclease</keyword>
<name>A0A1M7ZMS9_9HYPH</name>
<dbReference type="InterPro" id="IPR011108">
    <property type="entry name" value="RMMBL"/>
</dbReference>
<dbReference type="InterPro" id="IPR042173">
    <property type="entry name" value="RNase_J_2"/>
</dbReference>
<keyword evidence="3" id="KW-0378">Hydrolase</keyword>
<evidence type="ECO:0000313" key="9">
    <source>
        <dbReference type="EMBL" id="SHO66181.1"/>
    </source>
</evidence>
<organism evidence="9 10">
    <name type="scientific">Pseudoxanthobacter soli DSM 19599</name>
    <dbReference type="NCBI Taxonomy" id="1123029"/>
    <lineage>
        <taxon>Bacteria</taxon>
        <taxon>Pseudomonadati</taxon>
        <taxon>Pseudomonadota</taxon>
        <taxon>Alphaproteobacteria</taxon>
        <taxon>Hyphomicrobiales</taxon>
        <taxon>Segnochrobactraceae</taxon>
        <taxon>Pseudoxanthobacter</taxon>
    </lineage>
</organism>
<protein>
    <submittedName>
        <fullName evidence="9">Ribonuclease J</fullName>
    </submittedName>
</protein>
<dbReference type="Pfam" id="PF22505">
    <property type="entry name" value="RNase_J_b_CASP"/>
    <property type="match status" value="1"/>
</dbReference>
<evidence type="ECO:0000256" key="4">
    <source>
        <dbReference type="ARBA" id="ARBA00022833"/>
    </source>
</evidence>
<dbReference type="OrthoDB" id="9770211at2"/>
<evidence type="ECO:0000256" key="2">
    <source>
        <dbReference type="ARBA" id="ARBA00022723"/>
    </source>
</evidence>
<dbReference type="GO" id="GO:0046872">
    <property type="term" value="F:metal ion binding"/>
    <property type="evidence" value="ECO:0007669"/>
    <property type="project" value="UniProtKB-KW"/>
</dbReference>
<sequence>MKTEKASELVFLALGGVGEIGMNMALYGFGPARRRRWLMVDCGVGFGGQAEPGVDLVMADPAFIEAERENLLGIVLTHAHEDHYGGLVDLWPRLGVPVYATAFSAAMLEAKLDGEPGAPDIEIIEVDQGARFEIGPFDIEFVSMSHSIPEPNALVIRTPVGTVVHTGDWKIDLNPGLGLPIDLARLAEIGKEGVRALVCDSTNATRAGRSPSERDVAASLAEIIAKAPARVAVTTFASNAARLRAVIAAAQEADREVVVLGRAMKRVLDIAGELGYLDGLRPVLDEEAYGYLPRDKVVALLTGSQGERRAALARIAGDDHRLVALSPGDLVIFSSRTIPGNEKAVAEIANALAERGIDILTDRDGLVHVSGHPRRDELAELYGLLKPQMALPVHGEALHLAEHAKLARSLGVKEVVIPRNGLMVRLAPGPGEVVDEVHAGVLYKDGRLLVEPEQSGMEDRRRMSFAGVVVVSLALDAKGETVAAPTTTLIGLPTATAEGVLFSAIVQKAVVGAIESIPRPRRKDHALVAEAVRRSARSAVAERWGKKPICRVVVADV</sequence>
<dbReference type="CDD" id="cd07714">
    <property type="entry name" value="RNaseJ_MBL-fold"/>
    <property type="match status" value="1"/>
</dbReference>
<dbReference type="PANTHER" id="PTHR43694">
    <property type="entry name" value="RIBONUCLEASE J"/>
    <property type="match status" value="1"/>
</dbReference>
<dbReference type="SMART" id="SM00849">
    <property type="entry name" value="Lactamase_B"/>
    <property type="match status" value="1"/>
</dbReference>
<dbReference type="SUPFAM" id="SSF56281">
    <property type="entry name" value="Metallo-hydrolase/oxidoreductase"/>
    <property type="match status" value="1"/>
</dbReference>
<keyword evidence="4" id="KW-0862">Zinc</keyword>
<dbReference type="InterPro" id="IPR055132">
    <property type="entry name" value="RNase_J_b_CASP"/>
</dbReference>
<dbReference type="Proteomes" id="UP000186406">
    <property type="component" value="Unassembled WGS sequence"/>
</dbReference>
<evidence type="ECO:0000313" key="10">
    <source>
        <dbReference type="Proteomes" id="UP000186406"/>
    </source>
</evidence>
<feature type="domain" description="Metallo-beta-lactamase" evidence="8">
    <location>
        <begin position="21"/>
        <end position="220"/>
    </location>
</feature>
<evidence type="ECO:0000256" key="6">
    <source>
        <dbReference type="ARBA" id="ARBA00022884"/>
    </source>
</evidence>
<evidence type="ECO:0000256" key="3">
    <source>
        <dbReference type="ARBA" id="ARBA00022801"/>
    </source>
</evidence>
<dbReference type="Gene3D" id="3.60.15.10">
    <property type="entry name" value="Ribonuclease Z/Hydroxyacylglutathione hydrolase-like"/>
    <property type="match status" value="1"/>
</dbReference>
<accession>A0A1M7ZMS9</accession>
<dbReference type="Gene3D" id="3.40.50.10710">
    <property type="entry name" value="Metallo-hydrolase/oxidoreductase"/>
    <property type="match status" value="1"/>
</dbReference>
<dbReference type="InterPro" id="IPR036866">
    <property type="entry name" value="RibonucZ/Hydroxyglut_hydro"/>
</dbReference>
<keyword evidence="7" id="KW-1133">Transmembrane helix</keyword>
<dbReference type="STRING" id="1123029.SAMN02745172_02836"/>
<keyword evidence="10" id="KW-1185">Reference proteome</keyword>
<evidence type="ECO:0000256" key="1">
    <source>
        <dbReference type="ARBA" id="ARBA00022722"/>
    </source>
</evidence>
<dbReference type="InterPro" id="IPR041636">
    <property type="entry name" value="RNase_J_C"/>
</dbReference>
<evidence type="ECO:0000259" key="8">
    <source>
        <dbReference type="SMART" id="SM00849"/>
    </source>
</evidence>
<keyword evidence="7" id="KW-0812">Transmembrane</keyword>
<keyword evidence="2" id="KW-0479">Metal-binding</keyword>